<dbReference type="VEuPathDB" id="ToxoDB:EMH_0089970"/>
<evidence type="ECO:0000313" key="2">
    <source>
        <dbReference type="Proteomes" id="UP000030744"/>
    </source>
</evidence>
<organism evidence="1 2">
    <name type="scientific">Eimeria mitis</name>
    <dbReference type="NCBI Taxonomy" id="44415"/>
    <lineage>
        <taxon>Eukaryota</taxon>
        <taxon>Sar</taxon>
        <taxon>Alveolata</taxon>
        <taxon>Apicomplexa</taxon>
        <taxon>Conoidasida</taxon>
        <taxon>Coccidia</taxon>
        <taxon>Eucoccidiorida</taxon>
        <taxon>Eimeriorina</taxon>
        <taxon>Eimeriidae</taxon>
        <taxon>Eimeria</taxon>
    </lineage>
</organism>
<dbReference type="Proteomes" id="UP000030744">
    <property type="component" value="Unassembled WGS sequence"/>
</dbReference>
<name>U6KC86_9EIME</name>
<reference evidence="1" key="1">
    <citation type="submission" date="2013-10" db="EMBL/GenBank/DDBJ databases">
        <title>Genomic analysis of the causative agents of coccidiosis in chickens.</title>
        <authorList>
            <person name="Reid A.J."/>
            <person name="Blake D."/>
            <person name="Billington K."/>
            <person name="Browne H."/>
            <person name="Dunn M."/>
            <person name="Hung S."/>
            <person name="Kawahara F."/>
            <person name="Miranda-Saavedra D."/>
            <person name="Mourier T."/>
            <person name="Nagra H."/>
            <person name="Otto T.D."/>
            <person name="Rawlings N."/>
            <person name="Sanchez A."/>
            <person name="Sanders M."/>
            <person name="Subramaniam C."/>
            <person name="Tay Y."/>
            <person name="Dear P."/>
            <person name="Doerig C."/>
            <person name="Gruber A."/>
            <person name="Parkinson J."/>
            <person name="Shirley M."/>
            <person name="Wan K.L."/>
            <person name="Berriman M."/>
            <person name="Tomley F."/>
            <person name="Pain A."/>
        </authorList>
    </citation>
    <scope>NUCLEOTIDE SEQUENCE [LARGE SCALE GENOMIC DNA]</scope>
    <source>
        <strain evidence="1">Houghton</strain>
    </source>
</reference>
<sequence>MSASSGNLRPATARVSAAAIAPAAAPLLALQAAEAAVRLAWDPPRLSNVSEIFPVASPPGFDGGKTERQ</sequence>
<keyword evidence="2" id="KW-1185">Reference proteome</keyword>
<accession>U6KC86</accession>
<dbReference type="EMBL" id="HG686518">
    <property type="protein sequence ID" value="CDJ34391.1"/>
    <property type="molecule type" value="Genomic_DNA"/>
</dbReference>
<dbReference type="RefSeq" id="XP_013356954.1">
    <property type="nucleotide sequence ID" value="XM_013501500.1"/>
</dbReference>
<dbReference type="GeneID" id="25383247"/>
<dbReference type="AlphaFoldDB" id="U6KC86"/>
<protein>
    <submittedName>
        <fullName evidence="1">Uncharacterized protein</fullName>
    </submittedName>
</protein>
<proteinExistence type="predicted"/>
<gene>
    <name evidence="1" type="ORF">EMH_0089970</name>
</gene>
<evidence type="ECO:0000313" key="1">
    <source>
        <dbReference type="EMBL" id="CDJ34391.1"/>
    </source>
</evidence>
<reference evidence="1" key="2">
    <citation type="submission" date="2013-10" db="EMBL/GenBank/DDBJ databases">
        <authorList>
            <person name="Aslett M."/>
        </authorList>
    </citation>
    <scope>NUCLEOTIDE SEQUENCE [LARGE SCALE GENOMIC DNA]</scope>
    <source>
        <strain evidence="1">Houghton</strain>
    </source>
</reference>